<evidence type="ECO:0000313" key="2">
    <source>
        <dbReference type="EMBL" id="KGQ01340.1"/>
    </source>
</evidence>
<sequence length="59" mass="6888">MESYSPANMESTGNPDSIHNIVNSTNLYEKLKRDDEDIDNKASETFEKNKKRIRKRKSL</sequence>
<keyword evidence="3" id="KW-1185">Reference proteome</keyword>
<protein>
    <submittedName>
        <fullName evidence="2">Uncharacterized protein</fullName>
    </submittedName>
</protein>
<gene>
    <name evidence="2" type="ORF">PAAG_11917</name>
</gene>
<dbReference type="Proteomes" id="UP000002059">
    <property type="component" value="Partially assembled WGS sequence"/>
</dbReference>
<name>A0A0A2V5B4_PARBA</name>
<proteinExistence type="predicted"/>
<organism evidence="2 3">
    <name type="scientific">Paracoccidioides lutzii (strain ATCC MYA-826 / Pb01)</name>
    <name type="common">Paracoccidioides brasiliensis</name>
    <dbReference type="NCBI Taxonomy" id="502779"/>
    <lineage>
        <taxon>Eukaryota</taxon>
        <taxon>Fungi</taxon>
        <taxon>Dikarya</taxon>
        <taxon>Ascomycota</taxon>
        <taxon>Pezizomycotina</taxon>
        <taxon>Eurotiomycetes</taxon>
        <taxon>Eurotiomycetidae</taxon>
        <taxon>Onygenales</taxon>
        <taxon>Ajellomycetaceae</taxon>
        <taxon>Paracoccidioides</taxon>
    </lineage>
</organism>
<evidence type="ECO:0000313" key="3">
    <source>
        <dbReference type="Proteomes" id="UP000002059"/>
    </source>
</evidence>
<accession>A0A0A2V5B4</accession>
<dbReference type="GeneID" id="26970754"/>
<dbReference type="VEuPathDB" id="FungiDB:PAAG_11917"/>
<reference evidence="2 3" key="1">
    <citation type="journal article" date="2011" name="PLoS Genet.">
        <title>Comparative genomic analysis of human fungal pathogens causing paracoccidioidomycosis.</title>
        <authorList>
            <person name="Desjardins C.A."/>
            <person name="Champion M.D."/>
            <person name="Holder J.W."/>
            <person name="Muszewska A."/>
            <person name="Goldberg J."/>
            <person name="Bailao A.M."/>
            <person name="Brigido M.M."/>
            <person name="Ferreira M.E."/>
            <person name="Garcia A.M."/>
            <person name="Grynberg M."/>
            <person name="Gujja S."/>
            <person name="Heiman D.I."/>
            <person name="Henn M.R."/>
            <person name="Kodira C.D."/>
            <person name="Leon-Narvaez H."/>
            <person name="Longo L.V."/>
            <person name="Ma L.J."/>
            <person name="Malavazi I."/>
            <person name="Matsuo A.L."/>
            <person name="Morais F.V."/>
            <person name="Pereira M."/>
            <person name="Rodriguez-Brito S."/>
            <person name="Sakthikumar S."/>
            <person name="Salem-Izacc S.M."/>
            <person name="Sykes S.M."/>
            <person name="Teixeira M.M."/>
            <person name="Vallejo M.C."/>
            <person name="Walter M.E."/>
            <person name="Yandava C."/>
            <person name="Young S."/>
            <person name="Zeng Q."/>
            <person name="Zucker J."/>
            <person name="Felipe M.S."/>
            <person name="Goldman G.H."/>
            <person name="Haas B.J."/>
            <person name="McEwen J.G."/>
            <person name="Nino-Vega G."/>
            <person name="Puccia R."/>
            <person name="San-Blas G."/>
            <person name="Soares C.M."/>
            <person name="Birren B.W."/>
            <person name="Cuomo C.A."/>
        </authorList>
    </citation>
    <scope>NUCLEOTIDE SEQUENCE [LARGE SCALE GENOMIC DNA]</scope>
    <source>
        <strain evidence="3">ATCC MYA-826 / Pb01</strain>
    </source>
</reference>
<feature type="region of interest" description="Disordered" evidence="1">
    <location>
        <begin position="1"/>
        <end position="21"/>
    </location>
</feature>
<dbReference type="RefSeq" id="XP_015702872.1">
    <property type="nucleotide sequence ID" value="XM_015847482.1"/>
</dbReference>
<dbReference type="AlphaFoldDB" id="A0A0A2V5B4"/>
<dbReference type="HOGENOM" id="CLU_2961419_0_0_1"/>
<dbReference type="KEGG" id="pbl:PAAG_11917"/>
<dbReference type="EMBL" id="KN294003">
    <property type="protein sequence ID" value="KGQ01340.1"/>
    <property type="molecule type" value="Genomic_DNA"/>
</dbReference>
<evidence type="ECO:0000256" key="1">
    <source>
        <dbReference type="SAM" id="MobiDB-lite"/>
    </source>
</evidence>